<name>A0A1B6L4B3_9HEMI</name>
<evidence type="ECO:0008006" key="6">
    <source>
        <dbReference type="Google" id="ProtNLM"/>
    </source>
</evidence>
<evidence type="ECO:0000256" key="2">
    <source>
        <dbReference type="ARBA" id="ARBA00022801"/>
    </source>
</evidence>
<evidence type="ECO:0000256" key="3">
    <source>
        <dbReference type="ARBA" id="ARBA00022839"/>
    </source>
</evidence>
<keyword evidence="2" id="KW-0378">Hydrolase</keyword>
<evidence type="ECO:0000256" key="4">
    <source>
        <dbReference type="SAM" id="MobiDB-lite"/>
    </source>
</evidence>
<dbReference type="PANTHER" id="PTHR23240:SF8">
    <property type="entry name" value="PROTEIN ARTEMIS"/>
    <property type="match status" value="1"/>
</dbReference>
<keyword evidence="1" id="KW-0540">Nuclease</keyword>
<sequence>MYGKVIGTSISVDCFHEVTKDGIYFLTEGQLDNPLPNHVDRVYTSLYNARVLQTRFEVNPDKIVSLPINEKLLIQDKIKRLNFYVTLIDAKQKPGAVMFLFEGDIGNILYAGKCCYGDSGFSQPLQSFLKVKKLDCLYVHSACPDCDSHSLSATAAVDEIVNIVRWNPNCKVVISDPCLREDLLSDLKIRLRMQICVSENLMKHLEEVGRGADFTLDHTKAQVIVTDRLHYRRKLNKKQPIFKIVLIPCSMKRTSQEIQEKQYKLEKKGYNVILYRNHCSPSELVALVKDIDARHSVLVRPGLPQQPFTQRRKDLVFWSHLGDFHQIVQFSDSIVDETLQLEMANEDGFEVSNELLQKAVESILADNSNHNEEVDRTGTPNRIHGSEASPPSSFILIDSDKESILSNDVVLNGK</sequence>
<dbReference type="InterPro" id="IPR036866">
    <property type="entry name" value="RibonucZ/Hydroxyglut_hydro"/>
</dbReference>
<dbReference type="AlphaFoldDB" id="A0A1B6L4B3"/>
<dbReference type="SUPFAM" id="SSF56281">
    <property type="entry name" value="Metallo-hydrolase/oxidoreductase"/>
    <property type="match status" value="1"/>
</dbReference>
<evidence type="ECO:0000256" key="1">
    <source>
        <dbReference type="ARBA" id="ARBA00022722"/>
    </source>
</evidence>
<proteinExistence type="predicted"/>
<dbReference type="GO" id="GO:0003684">
    <property type="term" value="F:damaged DNA binding"/>
    <property type="evidence" value="ECO:0007669"/>
    <property type="project" value="TreeGrafter"/>
</dbReference>
<organism evidence="5">
    <name type="scientific">Graphocephala atropunctata</name>
    <dbReference type="NCBI Taxonomy" id="36148"/>
    <lineage>
        <taxon>Eukaryota</taxon>
        <taxon>Metazoa</taxon>
        <taxon>Ecdysozoa</taxon>
        <taxon>Arthropoda</taxon>
        <taxon>Hexapoda</taxon>
        <taxon>Insecta</taxon>
        <taxon>Pterygota</taxon>
        <taxon>Neoptera</taxon>
        <taxon>Paraneoptera</taxon>
        <taxon>Hemiptera</taxon>
        <taxon>Auchenorrhyncha</taxon>
        <taxon>Membracoidea</taxon>
        <taxon>Cicadellidae</taxon>
        <taxon>Cicadellinae</taxon>
        <taxon>Cicadellini</taxon>
        <taxon>Graphocephala</taxon>
    </lineage>
</organism>
<protein>
    <recommendedName>
        <fullName evidence="6">DNA repair metallo-beta-lactamase domain-containing protein</fullName>
    </recommendedName>
</protein>
<dbReference type="PANTHER" id="PTHR23240">
    <property type="entry name" value="DNA CROSS-LINK REPAIR PROTEIN PSO2/SNM1-RELATED"/>
    <property type="match status" value="1"/>
</dbReference>
<dbReference type="GO" id="GO:0006303">
    <property type="term" value="P:double-strand break repair via nonhomologous end joining"/>
    <property type="evidence" value="ECO:0007669"/>
    <property type="project" value="TreeGrafter"/>
</dbReference>
<accession>A0A1B6L4B3</accession>
<keyword evidence="3" id="KW-0269">Exonuclease</keyword>
<reference evidence="5" key="1">
    <citation type="submission" date="2015-11" db="EMBL/GenBank/DDBJ databases">
        <title>De novo transcriptome assembly of four potential Pierce s Disease insect vectors from Arizona vineyards.</title>
        <authorList>
            <person name="Tassone E.E."/>
        </authorList>
    </citation>
    <scope>NUCLEOTIDE SEQUENCE</scope>
</reference>
<evidence type="ECO:0000313" key="5">
    <source>
        <dbReference type="EMBL" id="JAT18562.1"/>
    </source>
</evidence>
<gene>
    <name evidence="5" type="ORF">g.374</name>
</gene>
<dbReference type="EMBL" id="GEBQ01021415">
    <property type="protein sequence ID" value="JAT18562.1"/>
    <property type="molecule type" value="Transcribed_RNA"/>
</dbReference>
<dbReference type="Gene3D" id="3.40.50.12650">
    <property type="match status" value="1"/>
</dbReference>
<dbReference type="GO" id="GO:0035312">
    <property type="term" value="F:5'-3' DNA exonuclease activity"/>
    <property type="evidence" value="ECO:0007669"/>
    <property type="project" value="TreeGrafter"/>
</dbReference>
<dbReference type="GO" id="GO:0036297">
    <property type="term" value="P:interstrand cross-link repair"/>
    <property type="evidence" value="ECO:0007669"/>
    <property type="project" value="TreeGrafter"/>
</dbReference>
<feature type="region of interest" description="Disordered" evidence="4">
    <location>
        <begin position="366"/>
        <end position="391"/>
    </location>
</feature>
<dbReference type="Gene3D" id="3.60.15.10">
    <property type="entry name" value="Ribonuclease Z/Hydroxyacylglutathione hydrolase-like"/>
    <property type="match status" value="1"/>
</dbReference>